<keyword evidence="2" id="KW-1185">Reference proteome</keyword>
<gene>
    <name evidence="1" type="ORF">BDY21DRAFT_214789</name>
</gene>
<organism evidence="1 2">
    <name type="scientific">Lineolata rhizophorae</name>
    <dbReference type="NCBI Taxonomy" id="578093"/>
    <lineage>
        <taxon>Eukaryota</taxon>
        <taxon>Fungi</taxon>
        <taxon>Dikarya</taxon>
        <taxon>Ascomycota</taxon>
        <taxon>Pezizomycotina</taxon>
        <taxon>Dothideomycetes</taxon>
        <taxon>Dothideomycetes incertae sedis</taxon>
        <taxon>Lineolatales</taxon>
        <taxon>Lineolataceae</taxon>
        <taxon>Lineolata</taxon>
    </lineage>
</organism>
<dbReference type="AlphaFoldDB" id="A0A6A6P2C7"/>
<sequence>MHDTASSCAWRNFRRPRLGHFEHQGRINFTELLGYGLDGIVWKINVDDCAYALKVFWDNHPPKDTRYWAVQRECQNASLLEKMRFAIENSSESIWLHPQPKTFRDALLSLHAFSDEGRSRQLYRNTPGAIQYNTAPHLRKCYGWIMISGKELCALPSKVRTLEAQVDGVVREISPKEDYHAIAYEYVPNIRCTLSTEIMQAQLDFFGSPGSAWYRCEWRIGKVPESWWIWRILYALGMPHGFQVFTDKDMQERWHRNHKFTIHCRLT</sequence>
<dbReference type="OrthoDB" id="4633509at2759"/>
<protein>
    <recommendedName>
        <fullName evidence="3">Protein kinase domain-containing protein</fullName>
    </recommendedName>
</protein>
<dbReference type="InterPro" id="IPR025213">
    <property type="entry name" value="Sim4_Fta2"/>
</dbReference>
<dbReference type="Proteomes" id="UP000799766">
    <property type="component" value="Unassembled WGS sequence"/>
</dbReference>
<accession>A0A6A6P2C7</accession>
<proteinExistence type="predicted"/>
<dbReference type="Pfam" id="PF13095">
    <property type="entry name" value="FTA2"/>
    <property type="match status" value="1"/>
</dbReference>
<dbReference type="EMBL" id="MU001678">
    <property type="protein sequence ID" value="KAF2458181.1"/>
    <property type="molecule type" value="Genomic_DNA"/>
</dbReference>
<reference evidence="1" key="1">
    <citation type="journal article" date="2020" name="Stud. Mycol.">
        <title>101 Dothideomycetes genomes: a test case for predicting lifestyles and emergence of pathogens.</title>
        <authorList>
            <person name="Haridas S."/>
            <person name="Albert R."/>
            <person name="Binder M."/>
            <person name="Bloem J."/>
            <person name="Labutti K."/>
            <person name="Salamov A."/>
            <person name="Andreopoulos B."/>
            <person name="Baker S."/>
            <person name="Barry K."/>
            <person name="Bills G."/>
            <person name="Bluhm B."/>
            <person name="Cannon C."/>
            <person name="Castanera R."/>
            <person name="Culley D."/>
            <person name="Daum C."/>
            <person name="Ezra D."/>
            <person name="Gonzalez J."/>
            <person name="Henrissat B."/>
            <person name="Kuo A."/>
            <person name="Liang C."/>
            <person name="Lipzen A."/>
            <person name="Lutzoni F."/>
            <person name="Magnuson J."/>
            <person name="Mondo S."/>
            <person name="Nolan M."/>
            <person name="Ohm R."/>
            <person name="Pangilinan J."/>
            <person name="Park H.-J."/>
            <person name="Ramirez L."/>
            <person name="Alfaro M."/>
            <person name="Sun H."/>
            <person name="Tritt A."/>
            <person name="Yoshinaga Y."/>
            <person name="Zwiers L.-H."/>
            <person name="Turgeon B."/>
            <person name="Goodwin S."/>
            <person name="Spatafora J."/>
            <person name="Crous P."/>
            <person name="Grigoriev I."/>
        </authorList>
    </citation>
    <scope>NUCLEOTIDE SEQUENCE</scope>
    <source>
        <strain evidence="1">ATCC 16933</strain>
    </source>
</reference>
<evidence type="ECO:0000313" key="2">
    <source>
        <dbReference type="Proteomes" id="UP000799766"/>
    </source>
</evidence>
<evidence type="ECO:0008006" key="3">
    <source>
        <dbReference type="Google" id="ProtNLM"/>
    </source>
</evidence>
<name>A0A6A6P2C7_9PEZI</name>
<evidence type="ECO:0000313" key="1">
    <source>
        <dbReference type="EMBL" id="KAF2458181.1"/>
    </source>
</evidence>